<dbReference type="PANTHER" id="PTHR47313:SF1">
    <property type="entry name" value="RIBOSOMAL RNA LARGE SUBUNIT METHYLTRANSFERASE K_L"/>
    <property type="match status" value="1"/>
</dbReference>
<keyword evidence="3" id="KW-0694">RNA-binding</keyword>
<keyword evidence="2 5" id="KW-0808">Transferase</keyword>
<protein>
    <submittedName>
        <fullName evidence="5">N6-adenine-specific DNA methylase</fullName>
        <ecNumber evidence="5">2.1.1.-</ecNumber>
    </submittedName>
</protein>
<dbReference type="RefSeq" id="WP_168037685.1">
    <property type="nucleotide sequence ID" value="NZ_JAATJH010000003.1"/>
</dbReference>
<evidence type="ECO:0000256" key="1">
    <source>
        <dbReference type="ARBA" id="ARBA00022603"/>
    </source>
</evidence>
<dbReference type="SMART" id="SM00981">
    <property type="entry name" value="THUMP"/>
    <property type="match status" value="1"/>
</dbReference>
<keyword evidence="1 5" id="KW-0489">Methyltransferase</keyword>
<dbReference type="Proteomes" id="UP000770785">
    <property type="component" value="Unassembled WGS sequence"/>
</dbReference>
<evidence type="ECO:0000313" key="5">
    <source>
        <dbReference type="EMBL" id="NJC26933.1"/>
    </source>
</evidence>
<evidence type="ECO:0000256" key="2">
    <source>
        <dbReference type="ARBA" id="ARBA00022679"/>
    </source>
</evidence>
<dbReference type="Pfam" id="PF02926">
    <property type="entry name" value="THUMP"/>
    <property type="match status" value="1"/>
</dbReference>
<dbReference type="InterPro" id="IPR054170">
    <property type="entry name" value="RlmL_1st"/>
</dbReference>
<sequence>MVALTKRGMGAEFTVKRKGFSVLSGRQEISRAVPPTRRTFAGHQHLCPIPIFATTTLAGLEEYLVAEIEQLGGTRVEAGRRVVYCEGDKTFRYKANLHLRTGIRVLEEVGYFQANDERELYAGLKKIDWSPWMEPTGNLWITAVTQSDRFRNGVYLTQLFKDAVVDQFRERTGERPNVNKDDADLYLHLHVDRENYVSASLNSSGDGLHRRGYRRRTGGAPLNEVLAAGLLTIAGFDGERPFVDPMCGSGTIVAEAAMIAAHQAPGLNREFAFQRWPDFDADLWSSLRQAALDAIRTPPYPIIGSDVDELTVNLAEVTLSRTGLRPDVELCAYPFALLPPIAIGAAPISEENGGVMIMNPPYEERLKTGDIETFYSEIGDTLKQNWKGYTAWIISGNMDAIKSVGLRTTVKIPLMNGPIEVRYCRYDLYKGSKG</sequence>
<dbReference type="PANTHER" id="PTHR47313">
    <property type="entry name" value="RIBOSOMAL RNA LARGE SUBUNIT METHYLTRANSFERASE K/L"/>
    <property type="match status" value="1"/>
</dbReference>
<feature type="domain" description="THUMP" evidence="4">
    <location>
        <begin position="91"/>
        <end position="203"/>
    </location>
</feature>
<dbReference type="Gene3D" id="3.30.2130.30">
    <property type="match status" value="1"/>
</dbReference>
<dbReference type="InterPro" id="IPR029063">
    <property type="entry name" value="SAM-dependent_MTases_sf"/>
</dbReference>
<proteinExistence type="predicted"/>
<dbReference type="PROSITE" id="PS51165">
    <property type="entry name" value="THUMP"/>
    <property type="match status" value="1"/>
</dbReference>
<reference evidence="5 6" key="1">
    <citation type="submission" date="2020-03" db="EMBL/GenBank/DDBJ databases">
        <title>Genomic Encyclopedia of Type Strains, Phase IV (KMG-IV): sequencing the most valuable type-strain genomes for metagenomic binning, comparative biology and taxonomic classification.</title>
        <authorList>
            <person name="Goeker M."/>
        </authorList>
    </citation>
    <scope>NUCLEOTIDE SEQUENCE [LARGE SCALE GENOMIC DNA]</scope>
    <source>
        <strain evidence="5 6">DSM 105096</strain>
    </source>
</reference>
<dbReference type="GO" id="GO:0008168">
    <property type="term" value="F:methyltransferase activity"/>
    <property type="evidence" value="ECO:0007669"/>
    <property type="project" value="UniProtKB-KW"/>
</dbReference>
<dbReference type="Pfam" id="PF01170">
    <property type="entry name" value="UPF0020"/>
    <property type="match status" value="1"/>
</dbReference>
<dbReference type="EC" id="2.1.1.-" evidence="5"/>
<dbReference type="Pfam" id="PF22020">
    <property type="entry name" value="RlmL_1st"/>
    <property type="match status" value="1"/>
</dbReference>
<accession>A0ABX0XCD2</accession>
<dbReference type="SUPFAM" id="SSF53335">
    <property type="entry name" value="S-adenosyl-L-methionine-dependent methyltransferases"/>
    <property type="match status" value="1"/>
</dbReference>
<comment type="caution">
    <text evidence="5">The sequence shown here is derived from an EMBL/GenBank/DDBJ whole genome shotgun (WGS) entry which is preliminary data.</text>
</comment>
<organism evidence="5 6">
    <name type="scientific">Neolewinella antarctica</name>
    <dbReference type="NCBI Taxonomy" id="442734"/>
    <lineage>
        <taxon>Bacteria</taxon>
        <taxon>Pseudomonadati</taxon>
        <taxon>Bacteroidota</taxon>
        <taxon>Saprospiria</taxon>
        <taxon>Saprospirales</taxon>
        <taxon>Lewinellaceae</taxon>
        <taxon>Neolewinella</taxon>
    </lineage>
</organism>
<dbReference type="InterPro" id="IPR004114">
    <property type="entry name" value="THUMP_dom"/>
</dbReference>
<dbReference type="InterPro" id="IPR000241">
    <property type="entry name" value="RlmKL-like_Mtase"/>
</dbReference>
<dbReference type="Gene3D" id="3.40.50.150">
    <property type="entry name" value="Vaccinia Virus protein VP39"/>
    <property type="match status" value="1"/>
</dbReference>
<gene>
    <name evidence="5" type="ORF">GGR27_002443</name>
</gene>
<evidence type="ECO:0000256" key="3">
    <source>
        <dbReference type="PROSITE-ProRule" id="PRU00529"/>
    </source>
</evidence>
<evidence type="ECO:0000259" key="4">
    <source>
        <dbReference type="PROSITE" id="PS51165"/>
    </source>
</evidence>
<name>A0ABX0XCD2_9BACT</name>
<dbReference type="GO" id="GO:0032259">
    <property type="term" value="P:methylation"/>
    <property type="evidence" value="ECO:0007669"/>
    <property type="project" value="UniProtKB-KW"/>
</dbReference>
<keyword evidence="6" id="KW-1185">Reference proteome</keyword>
<dbReference type="CDD" id="cd11715">
    <property type="entry name" value="THUMP_AdoMetMT"/>
    <property type="match status" value="1"/>
</dbReference>
<dbReference type="EMBL" id="JAATJH010000003">
    <property type="protein sequence ID" value="NJC26933.1"/>
    <property type="molecule type" value="Genomic_DNA"/>
</dbReference>
<evidence type="ECO:0000313" key="6">
    <source>
        <dbReference type="Proteomes" id="UP000770785"/>
    </source>
</evidence>